<evidence type="ECO:0000313" key="6">
    <source>
        <dbReference type="EMBL" id="SDX14730.1"/>
    </source>
</evidence>
<keyword evidence="3" id="KW-0520">NAD</keyword>
<protein>
    <recommendedName>
        <fullName evidence="1">protein acetyllysine N-acetyltransferase</fullName>
        <ecNumber evidence="1">2.3.1.286</ecNumber>
    </recommendedName>
</protein>
<dbReference type="Gene3D" id="3.40.50.1220">
    <property type="entry name" value="TPP-binding domain"/>
    <property type="match status" value="1"/>
</dbReference>
<feature type="binding site" evidence="4">
    <location>
        <position position="134"/>
    </location>
    <ligand>
        <name>Zn(2+)</name>
        <dbReference type="ChEBI" id="CHEBI:29105"/>
    </ligand>
</feature>
<keyword evidence="4" id="KW-0862">Zinc</keyword>
<feature type="binding site" evidence="4">
    <location>
        <position position="152"/>
    </location>
    <ligand>
        <name>Zn(2+)</name>
        <dbReference type="ChEBI" id="CHEBI:29105"/>
    </ligand>
</feature>
<accession>A0A1H2ZBG9</accession>
<dbReference type="Pfam" id="PF02146">
    <property type="entry name" value="SIR2"/>
    <property type="match status" value="1"/>
</dbReference>
<keyword evidence="4" id="KW-0479">Metal-binding</keyword>
<dbReference type="InterPro" id="IPR026591">
    <property type="entry name" value="Sirtuin_cat_small_dom_sf"/>
</dbReference>
<organism evidence="6 7">
    <name type="scientific">Tepidimicrobium xylanilyticum</name>
    <dbReference type="NCBI Taxonomy" id="1123352"/>
    <lineage>
        <taxon>Bacteria</taxon>
        <taxon>Bacillati</taxon>
        <taxon>Bacillota</taxon>
        <taxon>Tissierellia</taxon>
        <taxon>Tissierellales</taxon>
        <taxon>Tepidimicrobiaceae</taxon>
        <taxon>Tepidimicrobium</taxon>
    </lineage>
</organism>
<dbReference type="InterPro" id="IPR026590">
    <property type="entry name" value="Ssirtuin_cat_dom"/>
</dbReference>
<evidence type="ECO:0000256" key="2">
    <source>
        <dbReference type="ARBA" id="ARBA00022679"/>
    </source>
</evidence>
<dbReference type="GO" id="GO:0070403">
    <property type="term" value="F:NAD+ binding"/>
    <property type="evidence" value="ECO:0007669"/>
    <property type="project" value="InterPro"/>
</dbReference>
<dbReference type="NCBIfam" id="NF001753">
    <property type="entry name" value="PRK00481.1-3"/>
    <property type="match status" value="1"/>
</dbReference>
<feature type="binding site" evidence="4">
    <location>
        <position position="155"/>
    </location>
    <ligand>
        <name>Zn(2+)</name>
        <dbReference type="ChEBI" id="CHEBI:29105"/>
    </ligand>
</feature>
<feature type="active site" description="Proton acceptor" evidence="4">
    <location>
        <position position="126"/>
    </location>
</feature>
<evidence type="ECO:0000259" key="5">
    <source>
        <dbReference type="PROSITE" id="PS50305"/>
    </source>
</evidence>
<feature type="binding site" evidence="4">
    <location>
        <position position="137"/>
    </location>
    <ligand>
        <name>Zn(2+)</name>
        <dbReference type="ChEBI" id="CHEBI:29105"/>
    </ligand>
</feature>
<reference evidence="6 7" key="1">
    <citation type="submission" date="2016-10" db="EMBL/GenBank/DDBJ databases">
        <authorList>
            <person name="de Groot N.N."/>
        </authorList>
    </citation>
    <scope>NUCLEOTIDE SEQUENCE [LARGE SCALE GENOMIC DNA]</scope>
    <source>
        <strain evidence="6 7">DSM 23310</strain>
    </source>
</reference>
<dbReference type="GO" id="GO:0046872">
    <property type="term" value="F:metal ion binding"/>
    <property type="evidence" value="ECO:0007669"/>
    <property type="project" value="UniProtKB-KW"/>
</dbReference>
<dbReference type="InterPro" id="IPR050134">
    <property type="entry name" value="NAD-dep_sirtuin_deacylases"/>
</dbReference>
<dbReference type="PROSITE" id="PS50305">
    <property type="entry name" value="SIRTUIN"/>
    <property type="match status" value="1"/>
</dbReference>
<dbReference type="GO" id="GO:0017136">
    <property type="term" value="F:histone deacetylase activity, NAD-dependent"/>
    <property type="evidence" value="ECO:0007669"/>
    <property type="project" value="TreeGrafter"/>
</dbReference>
<evidence type="ECO:0000256" key="1">
    <source>
        <dbReference type="ARBA" id="ARBA00012928"/>
    </source>
</evidence>
<dbReference type="PANTHER" id="PTHR11085:SF10">
    <property type="entry name" value="NAD-DEPENDENT PROTEIN DEACYLASE SIRTUIN-5, MITOCHONDRIAL-RELATED"/>
    <property type="match status" value="1"/>
</dbReference>
<sequence length="245" mass="27735">MITGVDSMRNEIEKLANIIKDSKCLVVMTGAGMDTESNIPDFRSQNGLWYKVDPAKVATVEAMYQNYPLFHEFYSARIKNMENVVPHKGHYVLAELEKKGYLKSIATQNISGLHTRAGSKNVYELHGNLRRIKCNECGTRHTIEDFLDKKNCNKCGKNFLRPEIVLFGEMLPTNIWDRAIRDVKNSDVFIIIGTSLQVSPVNQMPYIAKGKTIYINMEKARGYNFDLEIIGKAGEILGELGEILL</sequence>
<dbReference type="EC" id="2.3.1.286" evidence="1"/>
<evidence type="ECO:0000256" key="3">
    <source>
        <dbReference type="ARBA" id="ARBA00023027"/>
    </source>
</evidence>
<gene>
    <name evidence="6" type="ORF">SAMN05660923_01784</name>
</gene>
<feature type="domain" description="Deacetylase sirtuin-type" evidence="5">
    <location>
        <begin position="5"/>
        <end position="245"/>
    </location>
</feature>
<evidence type="ECO:0000256" key="4">
    <source>
        <dbReference type="PROSITE-ProRule" id="PRU00236"/>
    </source>
</evidence>
<dbReference type="InterPro" id="IPR003000">
    <property type="entry name" value="Sirtuin"/>
</dbReference>
<dbReference type="SUPFAM" id="SSF52467">
    <property type="entry name" value="DHS-like NAD/FAD-binding domain"/>
    <property type="match status" value="1"/>
</dbReference>
<dbReference type="EMBL" id="FNNG01000007">
    <property type="protein sequence ID" value="SDX14730.1"/>
    <property type="molecule type" value="Genomic_DNA"/>
</dbReference>
<name>A0A1H2ZBG9_9FIRM</name>
<proteinExistence type="predicted"/>
<dbReference type="PANTHER" id="PTHR11085">
    <property type="entry name" value="NAD-DEPENDENT PROTEIN DEACYLASE SIRTUIN-5, MITOCHONDRIAL-RELATED"/>
    <property type="match status" value="1"/>
</dbReference>
<dbReference type="Proteomes" id="UP000198828">
    <property type="component" value="Unassembled WGS sequence"/>
</dbReference>
<keyword evidence="2" id="KW-0808">Transferase</keyword>
<dbReference type="AlphaFoldDB" id="A0A1H2ZBG9"/>
<evidence type="ECO:0000313" key="7">
    <source>
        <dbReference type="Proteomes" id="UP000198828"/>
    </source>
</evidence>
<dbReference type="InterPro" id="IPR029035">
    <property type="entry name" value="DHS-like_NAD/FAD-binding_dom"/>
</dbReference>
<keyword evidence="7" id="KW-1185">Reference proteome</keyword>
<dbReference type="Gene3D" id="3.30.1600.10">
    <property type="entry name" value="SIR2/SIRT2 'Small Domain"/>
    <property type="match status" value="1"/>
</dbReference>